<keyword evidence="2" id="KW-0238">DNA-binding</keyword>
<evidence type="ECO:0000256" key="3">
    <source>
        <dbReference type="ARBA" id="ARBA00023163"/>
    </source>
</evidence>
<evidence type="ECO:0000256" key="1">
    <source>
        <dbReference type="ARBA" id="ARBA00023015"/>
    </source>
</evidence>
<dbReference type="InterPro" id="IPR014710">
    <property type="entry name" value="RmlC-like_jellyroll"/>
</dbReference>
<dbReference type="InterPro" id="IPR003313">
    <property type="entry name" value="AraC-bd"/>
</dbReference>
<dbReference type="InterPro" id="IPR018060">
    <property type="entry name" value="HTH_AraC"/>
</dbReference>
<reference evidence="5 6" key="1">
    <citation type="journal article" date="2009" name="Int. J. Syst. Evol. Microbiol.">
        <title>Paenibacillus contaminans sp. nov., isolated from a contaminated laboratory plate.</title>
        <authorList>
            <person name="Chou J.H."/>
            <person name="Lee J.H."/>
            <person name="Lin M.C."/>
            <person name="Chang P.S."/>
            <person name="Arun A.B."/>
            <person name="Young C.C."/>
            <person name="Chen W.M."/>
        </authorList>
    </citation>
    <scope>NUCLEOTIDE SEQUENCE [LARGE SCALE GENOMIC DNA]</scope>
    <source>
        <strain evidence="5 6">CKOBP-6</strain>
    </source>
</reference>
<evidence type="ECO:0000256" key="2">
    <source>
        <dbReference type="ARBA" id="ARBA00023125"/>
    </source>
</evidence>
<organism evidence="5 6">
    <name type="scientific">Paenibacillus contaminans</name>
    <dbReference type="NCBI Taxonomy" id="450362"/>
    <lineage>
        <taxon>Bacteria</taxon>
        <taxon>Bacillati</taxon>
        <taxon>Bacillota</taxon>
        <taxon>Bacilli</taxon>
        <taxon>Bacillales</taxon>
        <taxon>Paenibacillaceae</taxon>
        <taxon>Paenibacillus</taxon>
    </lineage>
</organism>
<evidence type="ECO:0000313" key="6">
    <source>
        <dbReference type="Proteomes" id="UP000250369"/>
    </source>
</evidence>
<dbReference type="PANTHER" id="PTHR43280">
    <property type="entry name" value="ARAC-FAMILY TRANSCRIPTIONAL REGULATOR"/>
    <property type="match status" value="1"/>
</dbReference>
<keyword evidence="3" id="KW-0804">Transcription</keyword>
<proteinExistence type="predicted"/>
<dbReference type="Pfam" id="PF02311">
    <property type="entry name" value="AraC_binding"/>
    <property type="match status" value="1"/>
</dbReference>
<name>A0A329MKI7_9BACL</name>
<dbReference type="SUPFAM" id="SSF46689">
    <property type="entry name" value="Homeodomain-like"/>
    <property type="match status" value="2"/>
</dbReference>
<dbReference type="SMART" id="SM00342">
    <property type="entry name" value="HTH_ARAC"/>
    <property type="match status" value="1"/>
</dbReference>
<dbReference type="InterPro" id="IPR037923">
    <property type="entry name" value="HTH-like"/>
</dbReference>
<dbReference type="Pfam" id="PF12833">
    <property type="entry name" value="HTH_18"/>
    <property type="match status" value="1"/>
</dbReference>
<dbReference type="InterPro" id="IPR020449">
    <property type="entry name" value="Tscrpt_reg_AraC-type_HTH"/>
</dbReference>
<dbReference type="OrthoDB" id="9809338at2"/>
<feature type="domain" description="HTH araC/xylS-type" evidence="4">
    <location>
        <begin position="189"/>
        <end position="287"/>
    </location>
</feature>
<dbReference type="InterPro" id="IPR018062">
    <property type="entry name" value="HTH_AraC-typ_CS"/>
</dbReference>
<sequence>MKLINDLNLLHEPLQLKFSFTTLSGFPGYFHAHQGIEILYVHSGAGDVLLNRQMYEIRDHTLLIFQPYQLHRIRMNATPEKPYTRSKFMIEPSFLDEKMSFAPELSEFFRSIWKREILQPVLYGMNASPRFAALMEDYRERFRSMNGAGRQEASILFCLEFFHLLKHGWEQELFGAKEGAHLRESHHAEIIIGWLEAHLHEPLRLDQLAQDLHLSKHHLSRLFKRATGSTISEFLNILRAQKACRLLETSVLSVEQIAQKVGVSDTSYFCEIFKRFMGQTPLQYRLGLYKRTSEKPVSSV</sequence>
<dbReference type="InterPro" id="IPR009057">
    <property type="entry name" value="Homeodomain-like_sf"/>
</dbReference>
<protein>
    <submittedName>
        <fullName evidence="5">AraC family transcriptional regulator</fullName>
    </submittedName>
</protein>
<keyword evidence="6" id="KW-1185">Reference proteome</keyword>
<dbReference type="RefSeq" id="WP_113031985.1">
    <property type="nucleotide sequence ID" value="NZ_QMFB01000009.1"/>
</dbReference>
<dbReference type="PANTHER" id="PTHR43280:SF28">
    <property type="entry name" value="HTH-TYPE TRANSCRIPTIONAL ACTIVATOR RHAS"/>
    <property type="match status" value="1"/>
</dbReference>
<dbReference type="SUPFAM" id="SSF51215">
    <property type="entry name" value="Regulatory protein AraC"/>
    <property type="match status" value="1"/>
</dbReference>
<evidence type="ECO:0000313" key="5">
    <source>
        <dbReference type="EMBL" id="RAV20088.1"/>
    </source>
</evidence>
<evidence type="ECO:0000259" key="4">
    <source>
        <dbReference type="PROSITE" id="PS01124"/>
    </source>
</evidence>
<dbReference type="Gene3D" id="1.10.10.60">
    <property type="entry name" value="Homeodomain-like"/>
    <property type="match status" value="2"/>
</dbReference>
<dbReference type="EMBL" id="QMFB01000009">
    <property type="protein sequence ID" value="RAV20088.1"/>
    <property type="molecule type" value="Genomic_DNA"/>
</dbReference>
<dbReference type="PRINTS" id="PR00032">
    <property type="entry name" value="HTHARAC"/>
</dbReference>
<gene>
    <name evidence="5" type="ORF">DQG23_16585</name>
</gene>
<dbReference type="Proteomes" id="UP000250369">
    <property type="component" value="Unassembled WGS sequence"/>
</dbReference>
<dbReference type="Gene3D" id="2.60.120.10">
    <property type="entry name" value="Jelly Rolls"/>
    <property type="match status" value="1"/>
</dbReference>
<dbReference type="PROSITE" id="PS00041">
    <property type="entry name" value="HTH_ARAC_FAMILY_1"/>
    <property type="match status" value="1"/>
</dbReference>
<comment type="caution">
    <text evidence="5">The sequence shown here is derived from an EMBL/GenBank/DDBJ whole genome shotgun (WGS) entry which is preliminary data.</text>
</comment>
<accession>A0A329MKI7</accession>
<dbReference type="AlphaFoldDB" id="A0A329MKI7"/>
<dbReference type="GO" id="GO:0003700">
    <property type="term" value="F:DNA-binding transcription factor activity"/>
    <property type="evidence" value="ECO:0007669"/>
    <property type="project" value="InterPro"/>
</dbReference>
<dbReference type="GO" id="GO:0043565">
    <property type="term" value="F:sequence-specific DNA binding"/>
    <property type="evidence" value="ECO:0007669"/>
    <property type="project" value="InterPro"/>
</dbReference>
<dbReference type="PROSITE" id="PS01124">
    <property type="entry name" value="HTH_ARAC_FAMILY_2"/>
    <property type="match status" value="1"/>
</dbReference>
<keyword evidence="1" id="KW-0805">Transcription regulation</keyword>